<evidence type="ECO:0000313" key="2">
    <source>
        <dbReference type="EMBL" id="CAA7388915.1"/>
    </source>
</evidence>
<reference evidence="2 3" key="1">
    <citation type="submission" date="2020-01" db="EMBL/GenBank/DDBJ databases">
        <authorList>
            <person name="Rodrigo-Torres L."/>
            <person name="Arahal R. D."/>
            <person name="Lucena T."/>
        </authorList>
    </citation>
    <scope>NUCLEOTIDE SEQUENCE [LARGE SCALE GENOMIC DNA]</scope>
    <source>
        <strain evidence="2 3">CECT 9393</strain>
    </source>
</reference>
<dbReference type="AlphaFoldDB" id="A0A6N4XSR1"/>
<proteinExistence type="predicted"/>
<dbReference type="SUPFAM" id="SSF55008">
    <property type="entry name" value="HMA, heavy metal-associated domain"/>
    <property type="match status" value="1"/>
</dbReference>
<keyword evidence="3" id="KW-1185">Reference proteome</keyword>
<gene>
    <name evidence="2" type="ORF">CHRY9393_02045</name>
</gene>
<accession>A0A6N4XSR1</accession>
<dbReference type="CDD" id="cd00371">
    <property type="entry name" value="HMA"/>
    <property type="match status" value="1"/>
</dbReference>
<dbReference type="PROSITE" id="PS50846">
    <property type="entry name" value="HMA_2"/>
    <property type="match status" value="1"/>
</dbReference>
<evidence type="ECO:0000313" key="3">
    <source>
        <dbReference type="Proteomes" id="UP000445309"/>
    </source>
</evidence>
<name>A0A6N4XSR1_9FLAO</name>
<organism evidence="2 3">
    <name type="scientific">Chryseobacterium fistulae</name>
    <dbReference type="NCBI Taxonomy" id="2675058"/>
    <lineage>
        <taxon>Bacteria</taxon>
        <taxon>Pseudomonadati</taxon>
        <taxon>Bacteroidota</taxon>
        <taxon>Flavobacteriia</taxon>
        <taxon>Flavobacteriales</taxon>
        <taxon>Weeksellaceae</taxon>
        <taxon>Chryseobacterium group</taxon>
        <taxon>Chryseobacterium</taxon>
    </lineage>
</organism>
<protein>
    <recommendedName>
        <fullName evidence="1">HMA domain-containing protein</fullName>
    </recommendedName>
</protein>
<dbReference type="InterPro" id="IPR036163">
    <property type="entry name" value="HMA_dom_sf"/>
</dbReference>
<evidence type="ECO:0000259" key="1">
    <source>
        <dbReference type="PROSITE" id="PS50846"/>
    </source>
</evidence>
<dbReference type="GO" id="GO:0046872">
    <property type="term" value="F:metal ion binding"/>
    <property type="evidence" value="ECO:0007669"/>
    <property type="project" value="InterPro"/>
</dbReference>
<dbReference type="Gene3D" id="3.30.70.100">
    <property type="match status" value="1"/>
</dbReference>
<feature type="domain" description="HMA" evidence="1">
    <location>
        <begin position="12"/>
        <end position="77"/>
    </location>
</feature>
<dbReference type="Pfam" id="PF00403">
    <property type="entry name" value="HMA"/>
    <property type="match status" value="1"/>
</dbReference>
<dbReference type="InterPro" id="IPR006121">
    <property type="entry name" value="HMA_dom"/>
</dbReference>
<dbReference type="Proteomes" id="UP000445309">
    <property type="component" value="Unassembled WGS sequence"/>
</dbReference>
<sequence length="82" mass="9220">MNYSINKMEKNNQDLRFKTNINCGGCVASVKPYLDNADGICHWEVDTTKDKVLTVKSQGITQEQVIETVQKAGFKIEPLSKD</sequence>
<dbReference type="EMBL" id="CACVBY010000044">
    <property type="protein sequence ID" value="CAA7388915.1"/>
    <property type="molecule type" value="Genomic_DNA"/>
</dbReference>